<gene>
    <name evidence="11 14" type="primary">alaS</name>
    <name evidence="14" type="ORF">ACFFHK_09485</name>
</gene>
<comment type="cofactor">
    <cofactor evidence="11">
        <name>Zn(2+)</name>
        <dbReference type="ChEBI" id="CHEBI:29105"/>
    </cofactor>
    <text evidence="11">Binds 1 zinc ion per subunit.</text>
</comment>
<comment type="similarity">
    <text evidence="1 11">Belongs to the class-II aminoacyl-tRNA synthetase family.</text>
</comment>
<dbReference type="InterPro" id="IPR045864">
    <property type="entry name" value="aa-tRNA-synth_II/BPL/LPL"/>
</dbReference>
<dbReference type="PANTHER" id="PTHR11777">
    <property type="entry name" value="ALANYL-TRNA SYNTHETASE"/>
    <property type="match status" value="1"/>
</dbReference>
<keyword evidence="4 11" id="KW-0479">Metal-binding</keyword>
<keyword evidence="11" id="KW-0963">Cytoplasm</keyword>
<dbReference type="Pfam" id="PF01411">
    <property type="entry name" value="tRNA-synt_2c"/>
    <property type="match status" value="1"/>
</dbReference>
<keyword evidence="9 11" id="KW-0648">Protein biosynthesis</keyword>
<feature type="binding site" evidence="11">
    <location>
        <position position="563"/>
    </location>
    <ligand>
        <name>Zn(2+)</name>
        <dbReference type="ChEBI" id="CHEBI:29105"/>
    </ligand>
</feature>
<accession>A0ABV6H358</accession>
<dbReference type="Pfam" id="PF07973">
    <property type="entry name" value="tRNA_SAD"/>
    <property type="match status" value="1"/>
</dbReference>
<keyword evidence="7 11" id="KW-0067">ATP-binding</keyword>
<comment type="domain">
    <text evidence="11">Consists of three domains; the N-terminal catalytic domain, the editing domain and the C-terminal C-Ala domain. The editing domain removes incorrectly charged amino acids, while the C-Ala domain, along with tRNA(Ala), serves as a bridge to cooperatively bring together the editing and aminoacylation centers thus stimulating deacylation of misacylated tRNAs.</text>
</comment>
<sequence>MKTTAEIRQAYLDFFHSKGHQIVESSSLVPENDPTLLFTNAGMNQFKDVFLGVDKRAYHRATTAQRCVRAGGKHNDLENVGYTARHHTFFEMLGNFSFGDYFKKDAIHYAWEFLTSSQWLGLPKEKLWVTVYETDDEAYDIWHKEVGVPAERIIRIGDNKGAPYASDNFWQMGDTGPCGPCTEIFYDHGDHIWGGPPGSPEEDGDRYIEIWNVVFMQYNRLADGTMEKLPKPSVDTGMGLERISAVLQHVNSNYDIDIFKVLIAKAAEITGEKDITNKSLRVISDHIRSCAYLIADGVYPSNEGRGYVLRRIIRRAVRHGHLLGAKETFFYKLVPTLIEVMAQAGEIIKAKQAHIEKLLRLEEEQFARTLERGLALLDSELAALQGNVLSGEVAFKLYDTYGFPLDLTADVCRERNITIDEEGFNREMDAQRERAQAASQFGVDYNNLIRVDGVTTFEGYSEVESLAKVAAIFIDGKQVDEVNAGQSAVIILENTPFYAESGGQIGDSGVLEYAGVLFQVKDTQKYGQVFGHIGELIKGQIRVGQTLNAAVDANRRQATSLNHSATHLLHAALRQVLGTHVAQKGSLVSDKLLRFDFSQPEAITKEQIAEIERVVNEQIRANHSVTVAVMDIESAKAKGAMALFGEKYGDEVRVITMGDFSIELCGGIHVKRTGDIGFFKIVSESAIAAGTRRIEAVTGEAAFNVVLAQQALLTQSAELLKSDVLSVVEKIQQLQDRAKKLEKELQQLKEKSAVQAVSDLAQQAQELNGVKVVVEAVNDVDPKSLRLMVDDLKNKLGSAVIVFGTTQNDKVNLIVGVTQNVTNKVKAGELVNLLAQFVGGKGGGRPDMAMAGGNEPEKLNEALVFAQSWLADKL</sequence>
<evidence type="ECO:0000256" key="9">
    <source>
        <dbReference type="ARBA" id="ARBA00022917"/>
    </source>
</evidence>
<reference evidence="14 15" key="1">
    <citation type="submission" date="2024-09" db="EMBL/GenBank/DDBJ databases">
        <authorList>
            <person name="Sun Q."/>
            <person name="Mori K."/>
        </authorList>
    </citation>
    <scope>NUCLEOTIDE SEQUENCE [LARGE SCALE GENOMIC DNA]</scope>
    <source>
        <strain evidence="14 15">CCM 7539</strain>
    </source>
</reference>
<dbReference type="EC" id="6.1.1.7" evidence="11"/>
<dbReference type="HAMAP" id="MF_00036_B">
    <property type="entry name" value="Ala_tRNA_synth_B"/>
    <property type="match status" value="1"/>
</dbReference>
<keyword evidence="12" id="KW-0175">Coiled coil</keyword>
<dbReference type="GO" id="GO:0004813">
    <property type="term" value="F:alanine-tRNA ligase activity"/>
    <property type="evidence" value="ECO:0007669"/>
    <property type="project" value="UniProtKB-EC"/>
</dbReference>
<evidence type="ECO:0000256" key="12">
    <source>
        <dbReference type="SAM" id="Coils"/>
    </source>
</evidence>
<dbReference type="Proteomes" id="UP001589767">
    <property type="component" value="Unassembled WGS sequence"/>
</dbReference>
<dbReference type="InterPro" id="IPR012947">
    <property type="entry name" value="tRNA_SAD"/>
</dbReference>
<feature type="binding site" evidence="11">
    <location>
        <position position="669"/>
    </location>
    <ligand>
        <name>Zn(2+)</name>
        <dbReference type="ChEBI" id="CHEBI:29105"/>
    </ligand>
</feature>
<dbReference type="Pfam" id="PF02272">
    <property type="entry name" value="DHHA1"/>
    <property type="match status" value="1"/>
</dbReference>
<evidence type="ECO:0000256" key="7">
    <source>
        <dbReference type="ARBA" id="ARBA00022840"/>
    </source>
</evidence>
<keyword evidence="8 11" id="KW-0694">RNA-binding</keyword>
<dbReference type="SUPFAM" id="SSF55186">
    <property type="entry name" value="ThrRS/AlaRS common domain"/>
    <property type="match status" value="1"/>
</dbReference>
<keyword evidence="6 11" id="KW-0862">Zinc</keyword>
<feature type="domain" description="Alanyl-transfer RNA synthetases family profile" evidence="13">
    <location>
        <begin position="2"/>
        <end position="708"/>
    </location>
</feature>
<organism evidence="14 15">
    <name type="scientific">Gallibacterium trehalosifermentans</name>
    <dbReference type="NCBI Taxonomy" id="516935"/>
    <lineage>
        <taxon>Bacteria</taxon>
        <taxon>Pseudomonadati</taxon>
        <taxon>Pseudomonadota</taxon>
        <taxon>Gammaproteobacteria</taxon>
        <taxon>Pasteurellales</taxon>
        <taxon>Pasteurellaceae</taxon>
        <taxon>Gallibacterium</taxon>
    </lineage>
</organism>
<dbReference type="CDD" id="cd00673">
    <property type="entry name" value="AlaRS_core"/>
    <property type="match status" value="1"/>
</dbReference>
<keyword evidence="10 11" id="KW-0030">Aminoacyl-tRNA synthetase</keyword>
<dbReference type="InterPro" id="IPR050058">
    <property type="entry name" value="Ala-tRNA_ligase"/>
</dbReference>
<dbReference type="InterPro" id="IPR002318">
    <property type="entry name" value="Ala-tRNA-lgiase_IIc"/>
</dbReference>
<protein>
    <recommendedName>
        <fullName evidence="11">Alanine--tRNA ligase</fullName>
        <ecNumber evidence="11">6.1.1.7</ecNumber>
    </recommendedName>
    <alternativeName>
        <fullName evidence="11">Alanyl-tRNA synthetase</fullName>
        <shortName evidence="11">AlaRS</shortName>
    </alternativeName>
</protein>
<dbReference type="EMBL" id="JBHLWB010000010">
    <property type="protein sequence ID" value="MFC0309928.1"/>
    <property type="molecule type" value="Genomic_DNA"/>
</dbReference>
<name>A0ABV6H358_9PAST</name>
<dbReference type="InterPro" id="IPR018165">
    <property type="entry name" value="Ala-tRNA-synth_IIc_core"/>
</dbReference>
<keyword evidence="5 11" id="KW-0547">Nucleotide-binding</keyword>
<dbReference type="InterPro" id="IPR018164">
    <property type="entry name" value="Ala-tRNA-synth_IIc_N"/>
</dbReference>
<dbReference type="InterPro" id="IPR018162">
    <property type="entry name" value="Ala-tRNA-ligase_IIc_anticod-bd"/>
</dbReference>
<evidence type="ECO:0000256" key="11">
    <source>
        <dbReference type="HAMAP-Rule" id="MF_00036"/>
    </source>
</evidence>
<dbReference type="InterPro" id="IPR009000">
    <property type="entry name" value="Transl_B-barrel_sf"/>
</dbReference>
<evidence type="ECO:0000256" key="5">
    <source>
        <dbReference type="ARBA" id="ARBA00022741"/>
    </source>
</evidence>
<feature type="binding site" evidence="11">
    <location>
        <position position="567"/>
    </location>
    <ligand>
        <name>Zn(2+)</name>
        <dbReference type="ChEBI" id="CHEBI:29105"/>
    </ligand>
</feature>
<dbReference type="InterPro" id="IPR018163">
    <property type="entry name" value="Thr/Ala-tRNA-synth_IIc_edit"/>
</dbReference>
<evidence type="ECO:0000256" key="8">
    <source>
        <dbReference type="ARBA" id="ARBA00022884"/>
    </source>
</evidence>
<evidence type="ECO:0000256" key="10">
    <source>
        <dbReference type="ARBA" id="ARBA00023146"/>
    </source>
</evidence>
<comment type="catalytic activity">
    <reaction evidence="11">
        <text>tRNA(Ala) + L-alanine + ATP = L-alanyl-tRNA(Ala) + AMP + diphosphate</text>
        <dbReference type="Rhea" id="RHEA:12540"/>
        <dbReference type="Rhea" id="RHEA-COMP:9657"/>
        <dbReference type="Rhea" id="RHEA-COMP:9923"/>
        <dbReference type="ChEBI" id="CHEBI:30616"/>
        <dbReference type="ChEBI" id="CHEBI:33019"/>
        <dbReference type="ChEBI" id="CHEBI:57972"/>
        <dbReference type="ChEBI" id="CHEBI:78442"/>
        <dbReference type="ChEBI" id="CHEBI:78497"/>
        <dbReference type="ChEBI" id="CHEBI:456215"/>
        <dbReference type="EC" id="6.1.1.7"/>
    </reaction>
</comment>
<dbReference type="SMART" id="SM00863">
    <property type="entry name" value="tRNA_SAD"/>
    <property type="match status" value="1"/>
</dbReference>
<dbReference type="PANTHER" id="PTHR11777:SF9">
    <property type="entry name" value="ALANINE--TRNA LIGASE, CYTOPLASMIC"/>
    <property type="match status" value="1"/>
</dbReference>
<dbReference type="Gene3D" id="2.40.30.130">
    <property type="match status" value="1"/>
</dbReference>
<dbReference type="PRINTS" id="PR00980">
    <property type="entry name" value="TRNASYNTHALA"/>
</dbReference>
<evidence type="ECO:0000256" key="6">
    <source>
        <dbReference type="ARBA" id="ARBA00022833"/>
    </source>
</evidence>
<comment type="subcellular location">
    <subcellularLocation>
        <location evidence="11">Cytoplasm</location>
    </subcellularLocation>
</comment>
<dbReference type="Gene3D" id="3.30.980.10">
    <property type="entry name" value="Threonyl-trna Synthetase, Chain A, domain 2"/>
    <property type="match status" value="1"/>
</dbReference>
<evidence type="ECO:0000256" key="4">
    <source>
        <dbReference type="ARBA" id="ARBA00022723"/>
    </source>
</evidence>
<dbReference type="PROSITE" id="PS50860">
    <property type="entry name" value="AA_TRNA_LIGASE_II_ALA"/>
    <property type="match status" value="1"/>
</dbReference>
<dbReference type="InterPro" id="IPR003156">
    <property type="entry name" value="DHHA1_dom"/>
</dbReference>
<dbReference type="RefSeq" id="WP_382371835.1">
    <property type="nucleotide sequence ID" value="NZ_JBHLWB010000010.1"/>
</dbReference>
<keyword evidence="15" id="KW-1185">Reference proteome</keyword>
<evidence type="ECO:0000313" key="15">
    <source>
        <dbReference type="Proteomes" id="UP001589767"/>
    </source>
</evidence>
<evidence type="ECO:0000256" key="1">
    <source>
        <dbReference type="ARBA" id="ARBA00008226"/>
    </source>
</evidence>
<comment type="function">
    <text evidence="11">Catalyzes the attachment of alanine to tRNA(Ala) in a two-step reaction: alanine is first activated by ATP to form Ala-AMP and then transferred to the acceptor end of tRNA(Ala). Also edits incorrectly charged Ser-tRNA(Ala) and Gly-tRNA(Ala) via its editing domain.</text>
</comment>
<comment type="caution">
    <text evidence="14">The sequence shown here is derived from an EMBL/GenBank/DDBJ whole genome shotgun (WGS) entry which is preliminary data.</text>
</comment>
<evidence type="ECO:0000259" key="13">
    <source>
        <dbReference type="PROSITE" id="PS50860"/>
    </source>
</evidence>
<dbReference type="SUPFAM" id="SSF50447">
    <property type="entry name" value="Translation proteins"/>
    <property type="match status" value="1"/>
</dbReference>
<dbReference type="SUPFAM" id="SSF101353">
    <property type="entry name" value="Putative anticodon-binding domain of alanyl-tRNA synthetase (AlaRS)"/>
    <property type="match status" value="1"/>
</dbReference>
<dbReference type="Gene3D" id="3.10.310.40">
    <property type="match status" value="1"/>
</dbReference>
<dbReference type="Gene3D" id="3.30.930.10">
    <property type="entry name" value="Bira Bifunctional Protein, Domain 2"/>
    <property type="match status" value="1"/>
</dbReference>
<keyword evidence="3 11" id="KW-0436">Ligase</keyword>
<dbReference type="SUPFAM" id="SSF55681">
    <property type="entry name" value="Class II aaRS and biotin synthetases"/>
    <property type="match status" value="1"/>
</dbReference>
<feature type="coiled-coil region" evidence="12">
    <location>
        <begin position="717"/>
        <end position="758"/>
    </location>
</feature>
<dbReference type="Gene3D" id="6.10.250.550">
    <property type="match status" value="1"/>
</dbReference>
<evidence type="ECO:0000313" key="14">
    <source>
        <dbReference type="EMBL" id="MFC0309928.1"/>
    </source>
</evidence>
<dbReference type="NCBIfam" id="TIGR00344">
    <property type="entry name" value="alaS"/>
    <property type="match status" value="1"/>
</dbReference>
<keyword evidence="2 11" id="KW-0820">tRNA-binding</keyword>
<dbReference type="Gene3D" id="3.30.54.20">
    <property type="match status" value="1"/>
</dbReference>
<feature type="binding site" evidence="11">
    <location>
        <position position="665"/>
    </location>
    <ligand>
        <name>Zn(2+)</name>
        <dbReference type="ChEBI" id="CHEBI:29105"/>
    </ligand>
</feature>
<evidence type="ECO:0000256" key="2">
    <source>
        <dbReference type="ARBA" id="ARBA00022555"/>
    </source>
</evidence>
<dbReference type="InterPro" id="IPR023033">
    <property type="entry name" value="Ala_tRNA_ligase_euk/bac"/>
</dbReference>
<evidence type="ECO:0000256" key="3">
    <source>
        <dbReference type="ARBA" id="ARBA00022598"/>
    </source>
</evidence>
<proteinExistence type="inferred from homology"/>